<evidence type="ECO:0000313" key="2">
    <source>
        <dbReference type="Proteomes" id="UP001206788"/>
    </source>
</evidence>
<name>A0ABT2G752_9BACT</name>
<proteinExistence type="predicted"/>
<dbReference type="RefSeq" id="WP_259414763.1">
    <property type="nucleotide sequence ID" value="NZ_JANWGH010000002.1"/>
</dbReference>
<reference evidence="1 2" key="1">
    <citation type="submission" date="2022-08" db="EMBL/GenBank/DDBJ databases">
        <title>Algoriphagus sp. CAU 1643 isolated from mud.</title>
        <authorList>
            <person name="Kim W."/>
        </authorList>
    </citation>
    <scope>NUCLEOTIDE SEQUENCE [LARGE SCALE GENOMIC DNA]</scope>
    <source>
        <strain evidence="1 2">CAU 1643</strain>
    </source>
</reference>
<sequence length="86" mass="10323">MSLFLFKESTYLLGIFEVSMDERLPTINGRATTTNVFLLFWFLGGQRPYLSLPLLYSPNQKEHRNRQNQWPWHSLDYHSGVFWWVV</sequence>
<comment type="caution">
    <text evidence="1">The sequence shown here is derived from an EMBL/GenBank/DDBJ whole genome shotgun (WGS) entry which is preliminary data.</text>
</comment>
<evidence type="ECO:0000313" key="1">
    <source>
        <dbReference type="EMBL" id="MCS5491100.1"/>
    </source>
</evidence>
<accession>A0ABT2G752</accession>
<dbReference type="EMBL" id="JANWGH010000002">
    <property type="protein sequence ID" value="MCS5491100.1"/>
    <property type="molecule type" value="Genomic_DNA"/>
</dbReference>
<organism evidence="1 2">
    <name type="scientific">Algoriphagus limi</name>
    <dbReference type="NCBI Taxonomy" id="2975273"/>
    <lineage>
        <taxon>Bacteria</taxon>
        <taxon>Pseudomonadati</taxon>
        <taxon>Bacteroidota</taxon>
        <taxon>Cytophagia</taxon>
        <taxon>Cytophagales</taxon>
        <taxon>Cyclobacteriaceae</taxon>
        <taxon>Algoriphagus</taxon>
    </lineage>
</organism>
<keyword evidence="2" id="KW-1185">Reference proteome</keyword>
<dbReference type="Proteomes" id="UP001206788">
    <property type="component" value="Unassembled WGS sequence"/>
</dbReference>
<protein>
    <submittedName>
        <fullName evidence="1">Uncharacterized protein</fullName>
    </submittedName>
</protein>
<gene>
    <name evidence="1" type="ORF">NY014_11700</name>
</gene>